<reference evidence="1 2" key="1">
    <citation type="submission" date="2021-03" db="EMBL/GenBank/DDBJ databases">
        <authorList>
            <person name="Kanchanasin P."/>
            <person name="Saeng-In P."/>
            <person name="Phongsopitanun W."/>
            <person name="Yuki M."/>
            <person name="Kudo T."/>
            <person name="Ohkuma M."/>
            <person name="Tanasupawat S."/>
        </authorList>
    </citation>
    <scope>NUCLEOTIDE SEQUENCE [LARGE SCALE GENOMIC DNA]</scope>
    <source>
        <strain evidence="1 2">L46</strain>
    </source>
</reference>
<keyword evidence="2" id="KW-1185">Reference proteome</keyword>
<dbReference type="Proteomes" id="UP000666915">
    <property type="component" value="Unassembled WGS sequence"/>
</dbReference>
<evidence type="ECO:0000313" key="1">
    <source>
        <dbReference type="EMBL" id="MBO2444851.1"/>
    </source>
</evidence>
<accession>A0ABS3RF44</accession>
<gene>
    <name evidence="1" type="ORF">J4557_45825</name>
</gene>
<evidence type="ECO:0008006" key="3">
    <source>
        <dbReference type="Google" id="ProtNLM"/>
    </source>
</evidence>
<organism evidence="1 2">
    <name type="scientific">Actinomadura nitritigenes</name>
    <dbReference type="NCBI Taxonomy" id="134602"/>
    <lineage>
        <taxon>Bacteria</taxon>
        <taxon>Bacillati</taxon>
        <taxon>Actinomycetota</taxon>
        <taxon>Actinomycetes</taxon>
        <taxon>Streptosporangiales</taxon>
        <taxon>Thermomonosporaceae</taxon>
        <taxon>Actinomadura</taxon>
    </lineage>
</organism>
<dbReference type="EMBL" id="JAGEOK010000054">
    <property type="protein sequence ID" value="MBO2444851.1"/>
    <property type="molecule type" value="Genomic_DNA"/>
</dbReference>
<name>A0ABS3RF44_9ACTN</name>
<dbReference type="RefSeq" id="WP_208273684.1">
    <property type="nucleotide sequence ID" value="NZ_BAAAGM010000073.1"/>
</dbReference>
<sequence length="143" mass="16227">MRAFRLRLGDRYRHDDTRRLADLGTHASPLVPILRLLAQSLEPWTALEAAHALIKITGDTDEGRHILIRPVRDLLDGTAHPTVKPAARYLADIDDHLDGHRSTIKTVLSDDRRHSWDDGWAAIHDDLEIRDLLQAALGKSHFR</sequence>
<evidence type="ECO:0000313" key="2">
    <source>
        <dbReference type="Proteomes" id="UP000666915"/>
    </source>
</evidence>
<comment type="caution">
    <text evidence="1">The sequence shown here is derived from an EMBL/GenBank/DDBJ whole genome shotgun (WGS) entry which is preliminary data.</text>
</comment>
<proteinExistence type="predicted"/>
<protein>
    <recommendedName>
        <fullName evidence="3">HEAT repeat domain-containing protein</fullName>
    </recommendedName>
</protein>